<feature type="transmembrane region" description="Helical" evidence="1">
    <location>
        <begin position="6"/>
        <end position="31"/>
    </location>
</feature>
<gene>
    <name evidence="2" type="ORF">L3Y34_006822</name>
</gene>
<evidence type="ECO:0000313" key="2">
    <source>
        <dbReference type="EMBL" id="ULT87292.1"/>
    </source>
</evidence>
<reference evidence="2 3" key="1">
    <citation type="submission" date="2022-02" db="EMBL/GenBank/DDBJ databases">
        <title>Chromosome-level reference genomes for two strains of Caenorhabditis briggsae: an improved platform for comparative genomics.</title>
        <authorList>
            <person name="Stevens L."/>
            <person name="Andersen E.C."/>
        </authorList>
    </citation>
    <scope>NUCLEOTIDE SEQUENCE [LARGE SCALE GENOMIC DNA]</scope>
    <source>
        <strain evidence="2">QX1410_ONT</strain>
        <tissue evidence="2">Whole-organism</tissue>
    </source>
</reference>
<accession>A0AAE9A0R6</accession>
<keyword evidence="1" id="KW-0472">Membrane</keyword>
<dbReference type="AlphaFoldDB" id="A0AAE9A0R6"/>
<sequence length="118" mass="13700">MNNHHSISSWFGIVVFASMSIILLLILFIVIKDQLNIAKFHSQIAHTTESSSMKTPRYPAYFLLRRERYEAMEKLFYFFKLRNSVPGFIIRGCFKTFYESNIINPVTPSADNVGLIVF</sequence>
<evidence type="ECO:0000313" key="3">
    <source>
        <dbReference type="Proteomes" id="UP000827892"/>
    </source>
</evidence>
<dbReference type="Proteomes" id="UP000827892">
    <property type="component" value="Chromosome V"/>
</dbReference>
<protein>
    <submittedName>
        <fullName evidence="2">Uncharacterized protein</fullName>
    </submittedName>
</protein>
<organism evidence="2 3">
    <name type="scientific">Caenorhabditis briggsae</name>
    <dbReference type="NCBI Taxonomy" id="6238"/>
    <lineage>
        <taxon>Eukaryota</taxon>
        <taxon>Metazoa</taxon>
        <taxon>Ecdysozoa</taxon>
        <taxon>Nematoda</taxon>
        <taxon>Chromadorea</taxon>
        <taxon>Rhabditida</taxon>
        <taxon>Rhabditina</taxon>
        <taxon>Rhabditomorpha</taxon>
        <taxon>Rhabditoidea</taxon>
        <taxon>Rhabditidae</taxon>
        <taxon>Peloderinae</taxon>
        <taxon>Caenorhabditis</taxon>
    </lineage>
</organism>
<evidence type="ECO:0000256" key="1">
    <source>
        <dbReference type="SAM" id="Phobius"/>
    </source>
</evidence>
<keyword evidence="1" id="KW-0812">Transmembrane</keyword>
<keyword evidence="1" id="KW-1133">Transmembrane helix</keyword>
<name>A0AAE9A0R6_CAEBR</name>
<dbReference type="EMBL" id="CP090895">
    <property type="protein sequence ID" value="ULT87292.1"/>
    <property type="molecule type" value="Genomic_DNA"/>
</dbReference>
<proteinExistence type="predicted"/>